<keyword evidence="3" id="KW-1185">Reference proteome</keyword>
<sequence length="156" mass="17344">MYIVATFEQTIFLELVIAEVEKRGITKQHILAVPLNKRSEPRVISDSLHHADGFSMVDLGAILGTVGMLLGAIYGFVLAWGPIIWGIIGALSGCLIGYFGKWLWLKRKHLENKPITSETVLLIQCPVEQCEVLEKLLWDHLALGVSKVDVQPRLNA</sequence>
<proteinExistence type="predicted"/>
<feature type="transmembrane region" description="Helical" evidence="1">
    <location>
        <begin position="83"/>
        <end position="104"/>
    </location>
</feature>
<keyword evidence="1" id="KW-0812">Transmembrane</keyword>
<protein>
    <submittedName>
        <fullName evidence="2">Uncharacterized protein</fullName>
    </submittedName>
</protein>
<dbReference type="OrthoDB" id="1683109at2"/>
<keyword evidence="1" id="KW-1133">Transmembrane helix</keyword>
<evidence type="ECO:0000256" key="1">
    <source>
        <dbReference type="SAM" id="Phobius"/>
    </source>
</evidence>
<feature type="transmembrane region" description="Helical" evidence="1">
    <location>
        <begin position="57"/>
        <end position="77"/>
    </location>
</feature>
<reference evidence="2 3" key="1">
    <citation type="submission" date="2019-07" db="EMBL/GenBank/DDBJ databases">
        <authorList>
            <person name="Kim J."/>
        </authorList>
    </citation>
    <scope>NUCLEOTIDE SEQUENCE [LARGE SCALE GENOMIC DNA]</scope>
    <source>
        <strain evidence="2 3">JC52</strain>
    </source>
</reference>
<dbReference type="RefSeq" id="WP_144847366.1">
    <property type="nucleotide sequence ID" value="NZ_VNJI01000014.1"/>
</dbReference>
<evidence type="ECO:0000313" key="3">
    <source>
        <dbReference type="Proteomes" id="UP000317036"/>
    </source>
</evidence>
<dbReference type="AlphaFoldDB" id="A0A559KBB4"/>
<dbReference type="Proteomes" id="UP000317036">
    <property type="component" value="Unassembled WGS sequence"/>
</dbReference>
<name>A0A559KBB4_9BACL</name>
<comment type="caution">
    <text evidence="2">The sequence shown here is derived from an EMBL/GenBank/DDBJ whole genome shotgun (WGS) entry which is preliminary data.</text>
</comment>
<evidence type="ECO:0000313" key="2">
    <source>
        <dbReference type="EMBL" id="TVY09416.1"/>
    </source>
</evidence>
<accession>A0A559KBB4</accession>
<gene>
    <name evidence="2" type="ORF">FPZ49_13275</name>
</gene>
<organism evidence="2 3">
    <name type="scientific">Paenibacillus cremeus</name>
    <dbReference type="NCBI Taxonomy" id="2163881"/>
    <lineage>
        <taxon>Bacteria</taxon>
        <taxon>Bacillati</taxon>
        <taxon>Bacillota</taxon>
        <taxon>Bacilli</taxon>
        <taxon>Bacillales</taxon>
        <taxon>Paenibacillaceae</taxon>
        <taxon>Paenibacillus</taxon>
    </lineage>
</organism>
<dbReference type="EMBL" id="VNJI01000014">
    <property type="protein sequence ID" value="TVY09416.1"/>
    <property type="molecule type" value="Genomic_DNA"/>
</dbReference>
<keyword evidence="1" id="KW-0472">Membrane</keyword>